<evidence type="ECO:0000313" key="2">
    <source>
        <dbReference type="EMBL" id="KAK7689270.1"/>
    </source>
</evidence>
<dbReference type="Gene3D" id="3.40.390.10">
    <property type="entry name" value="Collagenase (Catalytic Domain)"/>
    <property type="match status" value="1"/>
</dbReference>
<dbReference type="InterPro" id="IPR024079">
    <property type="entry name" value="MetalloPept_cat_dom_sf"/>
</dbReference>
<comment type="caution">
    <text evidence="2">The sequence shown here is derived from an EMBL/GenBank/DDBJ whole genome shotgun (WGS) entry which is preliminary data.</text>
</comment>
<protein>
    <recommendedName>
        <fullName evidence="1">Peptidase M12A domain-containing protein</fullName>
    </recommendedName>
</protein>
<dbReference type="SUPFAM" id="SSF55486">
    <property type="entry name" value="Metalloproteases ('zincins'), catalytic domain"/>
    <property type="match status" value="1"/>
</dbReference>
<dbReference type="AlphaFoldDB" id="A0AAW0GDP0"/>
<organism evidence="2 3">
    <name type="scientific">Cerrena zonata</name>
    <dbReference type="NCBI Taxonomy" id="2478898"/>
    <lineage>
        <taxon>Eukaryota</taxon>
        <taxon>Fungi</taxon>
        <taxon>Dikarya</taxon>
        <taxon>Basidiomycota</taxon>
        <taxon>Agaricomycotina</taxon>
        <taxon>Agaricomycetes</taxon>
        <taxon>Polyporales</taxon>
        <taxon>Cerrenaceae</taxon>
        <taxon>Cerrena</taxon>
    </lineage>
</organism>
<sequence>MQLDNISGDNSEMYDHELRSILHELGHMLGFLHEHQSPARISHFQYRNKATIRYYADIWTPLKVHKNVLQLHDTQRLAAYSPFDDMSIMLYDVPACINRESKTITRAFQLSALDIAYATLLYPPAIHTHEQLLRNSLRVAGVDDSQHDCMMAASTPDDFRANFTQWNAETRSAYTTRNRVVPNMLKTVVAWCYRLIRNAPKPPHASHPAPQTEIHKI</sequence>
<name>A0AAW0GDP0_9APHY</name>
<dbReference type="GO" id="GO:0006508">
    <property type="term" value="P:proteolysis"/>
    <property type="evidence" value="ECO:0007669"/>
    <property type="project" value="InterPro"/>
</dbReference>
<gene>
    <name evidence="2" type="ORF">QCA50_007961</name>
</gene>
<reference evidence="2 3" key="1">
    <citation type="submission" date="2022-09" db="EMBL/GenBank/DDBJ databases">
        <authorList>
            <person name="Palmer J.M."/>
        </authorList>
    </citation>
    <scope>NUCLEOTIDE SEQUENCE [LARGE SCALE GENOMIC DNA]</scope>
    <source>
        <strain evidence="2 3">DSM 7382</strain>
    </source>
</reference>
<dbReference type="EMBL" id="JASBNA010000009">
    <property type="protein sequence ID" value="KAK7689270.1"/>
    <property type="molecule type" value="Genomic_DNA"/>
</dbReference>
<evidence type="ECO:0000259" key="1">
    <source>
        <dbReference type="Pfam" id="PF01400"/>
    </source>
</evidence>
<dbReference type="InterPro" id="IPR001506">
    <property type="entry name" value="Peptidase_M12A"/>
</dbReference>
<dbReference type="GO" id="GO:0004222">
    <property type="term" value="F:metalloendopeptidase activity"/>
    <property type="evidence" value="ECO:0007669"/>
    <property type="project" value="InterPro"/>
</dbReference>
<accession>A0AAW0GDP0</accession>
<evidence type="ECO:0000313" key="3">
    <source>
        <dbReference type="Proteomes" id="UP001385951"/>
    </source>
</evidence>
<proteinExistence type="predicted"/>
<dbReference type="Pfam" id="PF01400">
    <property type="entry name" value="Astacin"/>
    <property type="match status" value="1"/>
</dbReference>
<dbReference type="Proteomes" id="UP001385951">
    <property type="component" value="Unassembled WGS sequence"/>
</dbReference>
<keyword evidence="3" id="KW-1185">Reference proteome</keyword>
<feature type="domain" description="Peptidase M12A" evidence="1">
    <location>
        <begin position="20"/>
        <end position="105"/>
    </location>
</feature>